<dbReference type="AlphaFoldDB" id="A0A1H9X4A2"/>
<name>A0A1H9X4A2_9PSEU</name>
<protein>
    <recommendedName>
        <fullName evidence="3">Antimicrobial peptide system protein, SdpA family</fullName>
    </recommendedName>
</protein>
<organism evidence="1 2">
    <name type="scientific">Lentzea albida</name>
    <dbReference type="NCBI Taxonomy" id="65499"/>
    <lineage>
        <taxon>Bacteria</taxon>
        <taxon>Bacillati</taxon>
        <taxon>Actinomycetota</taxon>
        <taxon>Actinomycetes</taxon>
        <taxon>Pseudonocardiales</taxon>
        <taxon>Pseudonocardiaceae</taxon>
        <taxon>Lentzea</taxon>
    </lineage>
</organism>
<reference evidence="2" key="1">
    <citation type="submission" date="2016-10" db="EMBL/GenBank/DDBJ databases">
        <authorList>
            <person name="Varghese N."/>
            <person name="Submissions S."/>
        </authorList>
    </citation>
    <scope>NUCLEOTIDE SEQUENCE [LARGE SCALE GENOMIC DNA]</scope>
    <source>
        <strain evidence="2">DSM 44437</strain>
    </source>
</reference>
<gene>
    <name evidence="1" type="ORF">SAMN04488000_12766</name>
</gene>
<dbReference type="Pfam" id="PF17418">
    <property type="entry name" value="SdpA"/>
    <property type="match status" value="1"/>
</dbReference>
<evidence type="ECO:0000313" key="2">
    <source>
        <dbReference type="Proteomes" id="UP000199503"/>
    </source>
</evidence>
<keyword evidence="2" id="KW-1185">Reference proteome</keyword>
<accession>A0A1H9X4A2</accession>
<evidence type="ECO:0008006" key="3">
    <source>
        <dbReference type="Google" id="ProtNLM"/>
    </source>
</evidence>
<dbReference type="RefSeq" id="WP_177230187.1">
    <property type="nucleotide sequence ID" value="NZ_FOFV01000027.1"/>
</dbReference>
<proteinExistence type="predicted"/>
<dbReference type="STRING" id="65499.SAMN04488000_12766"/>
<dbReference type="Proteomes" id="UP000199503">
    <property type="component" value="Unassembled WGS sequence"/>
</dbReference>
<dbReference type="EMBL" id="FOFV01000027">
    <property type="protein sequence ID" value="SES41038.1"/>
    <property type="molecule type" value="Genomic_DNA"/>
</dbReference>
<sequence>MSTEMDTQARAAKGMAFTGAALGVILLATTAAQLPADVVGPGISAQRDAFRLFWPVGMQLFTNAAGREFTVVYRHDKAAGTFVPITRTAGDRDYLGGLDRGAYADLVRLLALARELPEDRWRDCAGPAVADCAAVVSTTLAVPLTSYFTDPTACGPTVFAVERPSREGTTRHVVRVVPVELTCAPR</sequence>
<dbReference type="InterPro" id="IPR023902">
    <property type="entry name" value="Sporulation_SdpA"/>
</dbReference>
<evidence type="ECO:0000313" key="1">
    <source>
        <dbReference type="EMBL" id="SES41038.1"/>
    </source>
</evidence>